<accession>A0A654B2W5</accession>
<evidence type="ECO:0000313" key="1">
    <source>
        <dbReference type="EMBL" id="VXC74666.1"/>
    </source>
</evidence>
<dbReference type="EMBL" id="CABWMV010000007">
    <property type="protein sequence ID" value="VXC74666.1"/>
    <property type="molecule type" value="Genomic_DNA"/>
</dbReference>
<dbReference type="Proteomes" id="UP000432350">
    <property type="component" value="Unassembled WGS sequence"/>
</dbReference>
<evidence type="ECO:0000313" key="2">
    <source>
        <dbReference type="Proteomes" id="UP000432350"/>
    </source>
</evidence>
<proteinExistence type="predicted"/>
<sequence>MTQQVIIICKGRTLGRQTVKATVENSGSNEHMEVGKER</sequence>
<dbReference type="AlphaFoldDB" id="A0A654B2W5"/>
<organism evidence="1 2">
    <name type="scientific">Sphingobacterium multivorum</name>
    <dbReference type="NCBI Taxonomy" id="28454"/>
    <lineage>
        <taxon>Bacteria</taxon>
        <taxon>Pseudomonadati</taxon>
        <taxon>Bacteroidota</taxon>
        <taxon>Sphingobacteriia</taxon>
        <taxon>Sphingobacteriales</taxon>
        <taxon>Sphingobacteriaceae</taxon>
        <taxon>Sphingobacterium</taxon>
    </lineage>
</organism>
<reference evidence="1 2" key="1">
    <citation type="submission" date="2019-10" db="EMBL/GenBank/DDBJ databases">
        <authorList>
            <person name="Karimi E."/>
        </authorList>
    </citation>
    <scope>NUCLEOTIDE SEQUENCE [LARGE SCALE GENOMIC DNA]</scope>
    <source>
        <strain evidence="1 2">Sphingobacterium sp. 8BC</strain>
    </source>
</reference>
<protein>
    <submittedName>
        <fullName evidence="1">Uncharacterized protein</fullName>
    </submittedName>
</protein>
<name>A0A654B2W5_SPHMU</name>
<gene>
    <name evidence="1" type="ORF">SPHINGO8BC_150780</name>
</gene>